<organism evidence="1 2">
    <name type="scientific">Paenibacillus nasutitermitis</name>
    <dbReference type="NCBI Taxonomy" id="1652958"/>
    <lineage>
        <taxon>Bacteria</taxon>
        <taxon>Bacillati</taxon>
        <taxon>Bacillota</taxon>
        <taxon>Bacilli</taxon>
        <taxon>Bacillales</taxon>
        <taxon>Paenibacillaceae</taxon>
        <taxon>Paenibacillus</taxon>
    </lineage>
</organism>
<dbReference type="Proteomes" id="UP000612456">
    <property type="component" value="Unassembled WGS sequence"/>
</dbReference>
<dbReference type="RefSeq" id="WP_229750163.1">
    <property type="nucleotide sequence ID" value="NZ_BMHP01000001.1"/>
</dbReference>
<name>A0A916YTF3_9BACL</name>
<protein>
    <recommendedName>
        <fullName evidence="3">Squalene cyclase C-terminal domain-containing protein</fullName>
    </recommendedName>
</protein>
<dbReference type="AlphaFoldDB" id="A0A916YTF3"/>
<sequence length="320" mass="36878">MDRESKWQLRNPKRSVFKWLMDSDPSIRWQVMRDLMKAPDEIVATERARVATEGWGARLLSSQSPEGHWWADNDPWPWKNTLFTLVMLKDLGLDPTSEEARKSIGLVRDRITWLYHDSRPFFGGEVEPCINGRILGVGAYFGETSDQLVDRLLREQLEDGGWNCDAPPSRRSSFHSTICVLEGLLEYEKANGADAVVTEARIRGQEYLIDRGMFRSRSTGKVIDRNWMLISFPTTYHYDILRGLDYLRYAGVNPDDRIAEAVELIAKKQQQNGRWPLQNPHSDRIPFDMEGEAGTASRWNTLRTLRVLDWYSAGRNTIGQ</sequence>
<keyword evidence="2" id="KW-1185">Reference proteome</keyword>
<evidence type="ECO:0000313" key="1">
    <source>
        <dbReference type="EMBL" id="GGD60740.1"/>
    </source>
</evidence>
<reference evidence="1" key="2">
    <citation type="submission" date="2020-09" db="EMBL/GenBank/DDBJ databases">
        <authorList>
            <person name="Sun Q."/>
            <person name="Zhou Y."/>
        </authorList>
    </citation>
    <scope>NUCLEOTIDE SEQUENCE</scope>
    <source>
        <strain evidence="1">CGMCC 1.15178</strain>
    </source>
</reference>
<dbReference type="Gene3D" id="1.50.10.20">
    <property type="match status" value="1"/>
</dbReference>
<gene>
    <name evidence="1" type="ORF">GCM10010911_18230</name>
</gene>
<accession>A0A916YTF3</accession>
<dbReference type="EMBL" id="BMHP01000001">
    <property type="protein sequence ID" value="GGD60740.1"/>
    <property type="molecule type" value="Genomic_DNA"/>
</dbReference>
<dbReference type="SUPFAM" id="SSF48239">
    <property type="entry name" value="Terpenoid cyclases/Protein prenyltransferases"/>
    <property type="match status" value="1"/>
</dbReference>
<evidence type="ECO:0000313" key="2">
    <source>
        <dbReference type="Proteomes" id="UP000612456"/>
    </source>
</evidence>
<dbReference type="InterPro" id="IPR008930">
    <property type="entry name" value="Terpenoid_cyclase/PrenylTrfase"/>
</dbReference>
<reference evidence="1" key="1">
    <citation type="journal article" date="2014" name="Int. J. Syst. Evol. Microbiol.">
        <title>Complete genome sequence of Corynebacterium casei LMG S-19264T (=DSM 44701T), isolated from a smear-ripened cheese.</title>
        <authorList>
            <consortium name="US DOE Joint Genome Institute (JGI-PGF)"/>
            <person name="Walter F."/>
            <person name="Albersmeier A."/>
            <person name="Kalinowski J."/>
            <person name="Ruckert C."/>
        </authorList>
    </citation>
    <scope>NUCLEOTIDE SEQUENCE</scope>
    <source>
        <strain evidence="1">CGMCC 1.15178</strain>
    </source>
</reference>
<evidence type="ECO:0008006" key="3">
    <source>
        <dbReference type="Google" id="ProtNLM"/>
    </source>
</evidence>
<comment type="caution">
    <text evidence="1">The sequence shown here is derived from an EMBL/GenBank/DDBJ whole genome shotgun (WGS) entry which is preliminary data.</text>
</comment>
<proteinExistence type="predicted"/>